<evidence type="ECO:0000313" key="2">
    <source>
        <dbReference type="Proteomes" id="UP001162480"/>
    </source>
</evidence>
<evidence type="ECO:0000313" key="1">
    <source>
        <dbReference type="EMBL" id="CAI9716368.1"/>
    </source>
</evidence>
<name>A0AA36AIY1_OCTVU</name>
<gene>
    <name evidence="1" type="ORF">OCTVUL_1B010606</name>
</gene>
<dbReference type="EMBL" id="OX597814">
    <property type="protein sequence ID" value="CAI9716368.1"/>
    <property type="molecule type" value="Genomic_DNA"/>
</dbReference>
<protein>
    <submittedName>
        <fullName evidence="1">Uncharacterized protein</fullName>
    </submittedName>
</protein>
<sequence>MADMSSIVTVICDGYLSDICCQKSRRSVRLAETQHVSLTNTTLGSSHIYRIISGRQPVSSLHTNTVQRAGKTHVYKHTKTITHQVITLRSSETKTEITGKSSLSTEKRKYAAYHASRVSTSHGNIRIILEFMGKRIHIHKRLVFLL</sequence>
<reference evidence="1" key="1">
    <citation type="submission" date="2023-08" db="EMBL/GenBank/DDBJ databases">
        <authorList>
            <person name="Alioto T."/>
            <person name="Alioto T."/>
            <person name="Gomez Garrido J."/>
        </authorList>
    </citation>
    <scope>NUCLEOTIDE SEQUENCE</scope>
</reference>
<organism evidence="1 2">
    <name type="scientific">Octopus vulgaris</name>
    <name type="common">Common octopus</name>
    <dbReference type="NCBI Taxonomy" id="6645"/>
    <lineage>
        <taxon>Eukaryota</taxon>
        <taxon>Metazoa</taxon>
        <taxon>Spiralia</taxon>
        <taxon>Lophotrochozoa</taxon>
        <taxon>Mollusca</taxon>
        <taxon>Cephalopoda</taxon>
        <taxon>Coleoidea</taxon>
        <taxon>Octopodiformes</taxon>
        <taxon>Octopoda</taxon>
        <taxon>Incirrata</taxon>
        <taxon>Octopodidae</taxon>
        <taxon>Octopus</taxon>
    </lineage>
</organism>
<keyword evidence="2" id="KW-1185">Reference proteome</keyword>
<dbReference type="AlphaFoldDB" id="A0AA36AIY1"/>
<dbReference type="Proteomes" id="UP001162480">
    <property type="component" value="Chromosome 1"/>
</dbReference>
<accession>A0AA36AIY1</accession>
<proteinExistence type="predicted"/>